<dbReference type="RefSeq" id="WP_185054978.1">
    <property type="nucleotide sequence ID" value="NZ_BAABIX010000030.1"/>
</dbReference>
<organism evidence="2 3">
    <name type="scientific">Thermocatellispora tengchongensis</name>
    <dbReference type="NCBI Taxonomy" id="1073253"/>
    <lineage>
        <taxon>Bacteria</taxon>
        <taxon>Bacillati</taxon>
        <taxon>Actinomycetota</taxon>
        <taxon>Actinomycetes</taxon>
        <taxon>Streptosporangiales</taxon>
        <taxon>Streptosporangiaceae</taxon>
        <taxon>Thermocatellispora</taxon>
    </lineage>
</organism>
<feature type="domain" description="Aminoglycoside phosphotransferase" evidence="1">
    <location>
        <begin position="44"/>
        <end position="243"/>
    </location>
</feature>
<dbReference type="PANTHER" id="PTHR21310:SF40">
    <property type="entry name" value="AMINOGLYCOSIDE PHOSPHOTRANSFERASE DOMAIN-CONTAINING PROTEIN-RELATED"/>
    <property type="match status" value="1"/>
</dbReference>
<reference evidence="2 3" key="1">
    <citation type="submission" date="2020-08" db="EMBL/GenBank/DDBJ databases">
        <title>Genomic Encyclopedia of Type Strains, Phase IV (KMG-IV): sequencing the most valuable type-strain genomes for metagenomic binning, comparative biology and taxonomic classification.</title>
        <authorList>
            <person name="Goeker M."/>
        </authorList>
    </citation>
    <scope>NUCLEOTIDE SEQUENCE [LARGE SCALE GENOMIC DNA]</scope>
    <source>
        <strain evidence="2 3">DSM 45615</strain>
    </source>
</reference>
<dbReference type="Gene3D" id="3.90.1200.10">
    <property type="match status" value="1"/>
</dbReference>
<proteinExistence type="predicted"/>
<dbReference type="GO" id="GO:0016301">
    <property type="term" value="F:kinase activity"/>
    <property type="evidence" value="ECO:0007669"/>
    <property type="project" value="UniProtKB-KW"/>
</dbReference>
<evidence type="ECO:0000313" key="2">
    <source>
        <dbReference type="EMBL" id="MBB5138107.1"/>
    </source>
</evidence>
<accession>A0A840PM34</accession>
<gene>
    <name evidence="2" type="ORF">HNP84_007860</name>
</gene>
<dbReference type="Pfam" id="PF01636">
    <property type="entry name" value="APH"/>
    <property type="match status" value="1"/>
</dbReference>
<protein>
    <submittedName>
        <fullName evidence="2">Aminoglycoside phosphotransferase (APT) family kinase protein</fullName>
    </submittedName>
</protein>
<dbReference type="AlphaFoldDB" id="A0A840PM34"/>
<sequence length="297" mass="32751">MSQSADAGTRAVLDEAGRRAGLDVAGAELVRLGENALYRLPGGIIARITRAGQAAAAAREVAVARWLEASQVPAVRVWSGVEQPVAVDGRAVTWWRELPPHRPGTAYQVATALRRLHDLPPPAGIDIGRLDPFVRLTERIDRAVTLDEADRRWMRRHLEELEARYLELPPGLPECVVHGDAWIGNVVSTADGEVVLLDLERCSIGPPEWDLVSTAVKALTIAGITREDYEVFVQAYGHDVTAWAGFTTMRDIREFRMTCMAAQVAAENPARQDEVVLRLACLRGERGPRPWPWQPVP</sequence>
<dbReference type="EMBL" id="JACHGN010000021">
    <property type="protein sequence ID" value="MBB5138107.1"/>
    <property type="molecule type" value="Genomic_DNA"/>
</dbReference>
<keyword evidence="2" id="KW-0808">Transferase</keyword>
<dbReference type="Proteomes" id="UP000578449">
    <property type="component" value="Unassembled WGS sequence"/>
</dbReference>
<keyword evidence="2" id="KW-0418">Kinase</keyword>
<dbReference type="InterPro" id="IPR051678">
    <property type="entry name" value="AGP_Transferase"/>
</dbReference>
<evidence type="ECO:0000259" key="1">
    <source>
        <dbReference type="Pfam" id="PF01636"/>
    </source>
</evidence>
<dbReference type="PANTHER" id="PTHR21310">
    <property type="entry name" value="AMINOGLYCOSIDE PHOSPHOTRANSFERASE-RELATED-RELATED"/>
    <property type="match status" value="1"/>
</dbReference>
<dbReference type="InterPro" id="IPR002575">
    <property type="entry name" value="Aminoglycoside_PTrfase"/>
</dbReference>
<dbReference type="InterPro" id="IPR011009">
    <property type="entry name" value="Kinase-like_dom_sf"/>
</dbReference>
<evidence type="ECO:0000313" key="3">
    <source>
        <dbReference type="Proteomes" id="UP000578449"/>
    </source>
</evidence>
<keyword evidence="3" id="KW-1185">Reference proteome</keyword>
<comment type="caution">
    <text evidence="2">The sequence shown here is derived from an EMBL/GenBank/DDBJ whole genome shotgun (WGS) entry which is preliminary data.</text>
</comment>
<name>A0A840PM34_9ACTN</name>
<dbReference type="SUPFAM" id="SSF56112">
    <property type="entry name" value="Protein kinase-like (PK-like)"/>
    <property type="match status" value="1"/>
</dbReference>